<feature type="domain" description="Homing endonuclease LAGLIDADG" evidence="1">
    <location>
        <begin position="152"/>
        <end position="244"/>
    </location>
</feature>
<geneLocation type="mitochondrion" evidence="2"/>
<protein>
    <submittedName>
        <fullName evidence="2">Dod COI i12 grp ID protein</fullName>
    </submittedName>
</protein>
<dbReference type="EMBL" id="X55026">
    <property type="protein sequence ID" value="CAA38790.1"/>
    <property type="molecule type" value="Genomic_DNA"/>
</dbReference>
<accession>Q02673</accession>
<dbReference type="GO" id="GO:0004519">
    <property type="term" value="F:endonuclease activity"/>
    <property type="evidence" value="ECO:0007669"/>
    <property type="project" value="InterPro"/>
</dbReference>
<dbReference type="Gene3D" id="3.10.28.10">
    <property type="entry name" value="Homing endonucleases"/>
    <property type="match status" value="2"/>
</dbReference>
<dbReference type="Pfam" id="PF00961">
    <property type="entry name" value="LAGLIDADG_1"/>
    <property type="match status" value="1"/>
</dbReference>
<dbReference type="InterPro" id="IPR051289">
    <property type="entry name" value="LAGLIDADG_Endonuclease"/>
</dbReference>
<dbReference type="GO" id="GO:0005739">
    <property type="term" value="C:mitochondrion"/>
    <property type="evidence" value="ECO:0007669"/>
    <property type="project" value="UniProtKB-ARBA"/>
</dbReference>
<dbReference type="PANTHER" id="PTHR36181:SF2">
    <property type="entry name" value="INTRON-ENCODED ENDONUCLEASE AI3-RELATED"/>
    <property type="match status" value="1"/>
</dbReference>
<dbReference type="SUPFAM" id="SSF55608">
    <property type="entry name" value="Homing endonucleases"/>
    <property type="match status" value="2"/>
</dbReference>
<dbReference type="Proteomes" id="UP000001197">
    <property type="component" value="Mitochondrion"/>
</dbReference>
<sequence>LRMMGTAAEAKNDDFISDLSFIKFNKLYSKKFNTTLDPNWLGWFVGFSEGDGYLGINENRPVFVLTEKESKILHEIRDILQFGYVKDFGKFSRFIVRDQANIILLFYLFNGNLHIKHKINQLIRWSSLLNKNNNLLNVITKPVKLSFNNSWLSGFVDAEGCFNVYVSKTNKSISLRFIVDQQYGLSLFNDLRDLLDSGSIYARKNENYRFAITNLNKLRLVIEYFNVYMLRTKKTISIWKMTSILQLCFK</sequence>
<keyword evidence="2" id="KW-0496">Mitochondrion</keyword>
<dbReference type="AlphaFoldDB" id="Q02673"/>
<reference evidence="2 3" key="1">
    <citation type="journal article" date="1990" name="Curr. Genet.">
        <title>The complete DNA sequence of the mitochondrial genome of Podospora anserina.</title>
        <authorList>
            <person name="Cummings D.J."/>
            <person name="McNally K.L."/>
            <person name="Domenico J.M."/>
            <person name="Matsuura E.T."/>
        </authorList>
    </citation>
    <scope>NUCLEOTIDE SEQUENCE [LARGE SCALE GENOMIC DNA]</scope>
    <source>
        <strain evidence="3">s</strain>
    </source>
</reference>
<name>Q02673_PODAN</name>
<dbReference type="PIR" id="E38888">
    <property type="entry name" value="E38888"/>
</dbReference>
<dbReference type="PANTHER" id="PTHR36181">
    <property type="entry name" value="INTRON-ENCODED ENDONUCLEASE AI3-RELATED"/>
    <property type="match status" value="1"/>
</dbReference>
<proteinExistence type="predicted"/>
<organism evidence="2 3">
    <name type="scientific">Podospora anserina (strain S / ATCC MYA-4624 / DSM 980 / FGSC 10383)</name>
    <name type="common">Pleurage anserina</name>
    <dbReference type="NCBI Taxonomy" id="515849"/>
    <lineage>
        <taxon>Eukaryota</taxon>
        <taxon>Fungi</taxon>
        <taxon>Dikarya</taxon>
        <taxon>Ascomycota</taxon>
        <taxon>Pezizomycotina</taxon>
        <taxon>Sordariomycetes</taxon>
        <taxon>Sordariomycetidae</taxon>
        <taxon>Sordariales</taxon>
        <taxon>Podosporaceae</taxon>
        <taxon>Podospora</taxon>
        <taxon>Podospora anserina</taxon>
    </lineage>
</organism>
<dbReference type="InParanoid" id="Q02673"/>
<dbReference type="InterPro" id="IPR004860">
    <property type="entry name" value="LAGLIDADG_dom"/>
</dbReference>
<dbReference type="STRING" id="515849.Q02673"/>
<evidence type="ECO:0000313" key="2">
    <source>
        <dbReference type="EMBL" id="CAA38790.1"/>
    </source>
</evidence>
<evidence type="ECO:0000313" key="3">
    <source>
        <dbReference type="Proteomes" id="UP000001197"/>
    </source>
</evidence>
<keyword evidence="3" id="KW-1185">Reference proteome</keyword>
<evidence type="ECO:0000259" key="1">
    <source>
        <dbReference type="Pfam" id="PF00961"/>
    </source>
</evidence>
<dbReference type="InterPro" id="IPR027434">
    <property type="entry name" value="Homing_endonucl"/>
</dbReference>
<feature type="non-terminal residue" evidence="2">
    <location>
        <position position="1"/>
    </location>
</feature>